<evidence type="ECO:0008006" key="4">
    <source>
        <dbReference type="Google" id="ProtNLM"/>
    </source>
</evidence>
<dbReference type="AlphaFoldDB" id="X1K424"/>
<keyword evidence="1" id="KW-0547">Nucleotide-binding</keyword>
<dbReference type="InterPro" id="IPR027417">
    <property type="entry name" value="P-loop_NTPase"/>
</dbReference>
<dbReference type="GO" id="GO:0005525">
    <property type="term" value="F:GTP binding"/>
    <property type="evidence" value="ECO:0007669"/>
    <property type="project" value="UniProtKB-KW"/>
</dbReference>
<dbReference type="EMBL" id="BARU01042446">
    <property type="protein sequence ID" value="GAH84999.1"/>
    <property type="molecule type" value="Genomic_DNA"/>
</dbReference>
<dbReference type="Gene3D" id="3.40.50.300">
    <property type="entry name" value="P-loop containing nucleotide triphosphate hydrolases"/>
    <property type="match status" value="1"/>
</dbReference>
<dbReference type="Pfam" id="PF00025">
    <property type="entry name" value="Arf"/>
    <property type="match status" value="1"/>
</dbReference>
<dbReference type="GO" id="GO:0003924">
    <property type="term" value="F:GTPase activity"/>
    <property type="evidence" value="ECO:0007669"/>
    <property type="project" value="InterPro"/>
</dbReference>
<comment type="caution">
    <text evidence="3">The sequence shown here is derived from an EMBL/GenBank/DDBJ whole genome shotgun (WGS) entry which is preliminary data.</text>
</comment>
<protein>
    <recommendedName>
        <fullName evidence="4">G domain-containing protein</fullName>
    </recommendedName>
</protein>
<accession>X1K424</accession>
<proteinExistence type="predicted"/>
<dbReference type="InterPro" id="IPR006689">
    <property type="entry name" value="Small_GTPase_ARF/SAR"/>
</dbReference>
<reference evidence="3" key="1">
    <citation type="journal article" date="2014" name="Front. Microbiol.">
        <title>High frequency of phylogenetically diverse reductive dehalogenase-homologous genes in deep subseafloor sedimentary metagenomes.</title>
        <authorList>
            <person name="Kawai M."/>
            <person name="Futagami T."/>
            <person name="Toyoda A."/>
            <person name="Takaki Y."/>
            <person name="Nishi S."/>
            <person name="Hori S."/>
            <person name="Arai W."/>
            <person name="Tsubouchi T."/>
            <person name="Morono Y."/>
            <person name="Uchiyama I."/>
            <person name="Ito T."/>
            <person name="Fujiyama A."/>
            <person name="Inagaki F."/>
            <person name="Takami H."/>
        </authorList>
    </citation>
    <scope>NUCLEOTIDE SEQUENCE</scope>
    <source>
        <strain evidence="3">Expedition CK06-06</strain>
    </source>
</reference>
<evidence type="ECO:0000256" key="1">
    <source>
        <dbReference type="ARBA" id="ARBA00022741"/>
    </source>
</evidence>
<evidence type="ECO:0000256" key="2">
    <source>
        <dbReference type="ARBA" id="ARBA00023134"/>
    </source>
</evidence>
<evidence type="ECO:0000313" key="3">
    <source>
        <dbReference type="EMBL" id="GAH84999.1"/>
    </source>
</evidence>
<dbReference type="SUPFAM" id="SSF52540">
    <property type="entry name" value="P-loop containing nucleoside triphosphate hydrolases"/>
    <property type="match status" value="1"/>
</dbReference>
<organism evidence="3">
    <name type="scientific">marine sediment metagenome</name>
    <dbReference type="NCBI Taxonomy" id="412755"/>
    <lineage>
        <taxon>unclassified sequences</taxon>
        <taxon>metagenomes</taxon>
        <taxon>ecological metagenomes</taxon>
    </lineage>
</organism>
<gene>
    <name evidence="3" type="ORF">S03H2_65216</name>
</gene>
<name>X1K424_9ZZZZ</name>
<feature type="non-terminal residue" evidence="3">
    <location>
        <position position="95"/>
    </location>
</feature>
<keyword evidence="2" id="KW-0342">GTP-binding</keyword>
<sequence length="95" mass="10970">MNNAENEEQPIKLVIMGMENAGKTTILDVLTGKINETPNKPPSMNPTKGVERSTLLFFEKETKVWDFGGQESFRNEYLSNPKKHFYTISFFYYVV</sequence>